<keyword evidence="1" id="KW-0863">Zinc-finger</keyword>
<dbReference type="VEuPathDB" id="FungiDB:BD410DRAFT_779576"/>
<feature type="compositionally biased region" description="Low complexity" evidence="2">
    <location>
        <begin position="311"/>
        <end position="327"/>
    </location>
</feature>
<feature type="region of interest" description="Disordered" evidence="2">
    <location>
        <begin position="342"/>
        <end position="398"/>
    </location>
</feature>
<feature type="region of interest" description="Disordered" evidence="2">
    <location>
        <begin position="276"/>
        <end position="327"/>
    </location>
</feature>
<keyword evidence="1" id="KW-0479">Metal-binding</keyword>
<evidence type="ECO:0000259" key="3">
    <source>
        <dbReference type="PROSITE" id="PS50103"/>
    </source>
</evidence>
<feature type="zinc finger region" description="C3H1-type" evidence="1">
    <location>
        <begin position="400"/>
        <end position="429"/>
    </location>
</feature>
<accession>A0A4R5XDT3</accession>
<dbReference type="AlphaFoldDB" id="A0A4R5XDT3"/>
<gene>
    <name evidence="4" type="ORF">BD410DRAFT_779576</name>
</gene>
<feature type="domain" description="C3H1-type" evidence="3">
    <location>
        <begin position="400"/>
        <end position="429"/>
    </location>
</feature>
<reference evidence="4 5" key="1">
    <citation type="submission" date="2018-06" db="EMBL/GenBank/DDBJ databases">
        <title>A transcriptomic atlas of mushroom development highlights an independent origin of complex multicellularity.</title>
        <authorList>
            <consortium name="DOE Joint Genome Institute"/>
            <person name="Krizsan K."/>
            <person name="Almasi E."/>
            <person name="Merenyi Z."/>
            <person name="Sahu N."/>
            <person name="Viragh M."/>
            <person name="Koszo T."/>
            <person name="Mondo S."/>
            <person name="Kiss B."/>
            <person name="Balint B."/>
            <person name="Kues U."/>
            <person name="Barry K."/>
            <person name="Hegedus J.C."/>
            <person name="Henrissat B."/>
            <person name="Johnson J."/>
            <person name="Lipzen A."/>
            <person name="Ohm R."/>
            <person name="Nagy I."/>
            <person name="Pangilinan J."/>
            <person name="Yan J."/>
            <person name="Xiong Y."/>
            <person name="Grigoriev I.V."/>
            <person name="Hibbett D.S."/>
            <person name="Nagy L.G."/>
        </authorList>
    </citation>
    <scope>NUCLEOTIDE SEQUENCE [LARGE SCALE GENOMIC DNA]</scope>
    <source>
        <strain evidence="4 5">SZMC22713</strain>
    </source>
</reference>
<organism evidence="4 5">
    <name type="scientific">Rickenella mellea</name>
    <dbReference type="NCBI Taxonomy" id="50990"/>
    <lineage>
        <taxon>Eukaryota</taxon>
        <taxon>Fungi</taxon>
        <taxon>Dikarya</taxon>
        <taxon>Basidiomycota</taxon>
        <taxon>Agaricomycotina</taxon>
        <taxon>Agaricomycetes</taxon>
        <taxon>Hymenochaetales</taxon>
        <taxon>Rickenellaceae</taxon>
        <taxon>Rickenella</taxon>
    </lineage>
</organism>
<feature type="zinc finger region" description="C3H1-type" evidence="1">
    <location>
        <begin position="441"/>
        <end position="469"/>
    </location>
</feature>
<feature type="domain" description="C3H1-type" evidence="3">
    <location>
        <begin position="441"/>
        <end position="469"/>
    </location>
</feature>
<evidence type="ECO:0000313" key="4">
    <source>
        <dbReference type="EMBL" id="TDL29239.1"/>
    </source>
</evidence>
<name>A0A4R5XDT3_9AGAM</name>
<proteinExistence type="predicted"/>
<dbReference type="Pfam" id="PF25540">
    <property type="entry name" value="DUF7923"/>
    <property type="match status" value="1"/>
</dbReference>
<dbReference type="InterPro" id="IPR000571">
    <property type="entry name" value="Znf_CCCH"/>
</dbReference>
<feature type="compositionally biased region" description="Basic residues" evidence="2">
    <location>
        <begin position="381"/>
        <end position="391"/>
    </location>
</feature>
<dbReference type="Proteomes" id="UP000294933">
    <property type="component" value="Unassembled WGS sequence"/>
</dbReference>
<evidence type="ECO:0000256" key="1">
    <source>
        <dbReference type="PROSITE-ProRule" id="PRU00723"/>
    </source>
</evidence>
<dbReference type="PROSITE" id="PS50103">
    <property type="entry name" value="ZF_C3H1"/>
    <property type="match status" value="2"/>
</dbReference>
<dbReference type="STRING" id="50990.A0A4R5XDT3"/>
<dbReference type="InterPro" id="IPR057683">
    <property type="entry name" value="DUF7923"/>
</dbReference>
<feature type="compositionally biased region" description="Low complexity" evidence="2">
    <location>
        <begin position="352"/>
        <end position="365"/>
    </location>
</feature>
<keyword evidence="1" id="KW-0862">Zinc</keyword>
<protein>
    <recommendedName>
        <fullName evidence="3">C3H1-type domain-containing protein</fullName>
    </recommendedName>
</protein>
<evidence type="ECO:0000313" key="5">
    <source>
        <dbReference type="Proteomes" id="UP000294933"/>
    </source>
</evidence>
<feature type="compositionally biased region" description="Polar residues" evidence="2">
    <location>
        <begin position="276"/>
        <end position="290"/>
    </location>
</feature>
<sequence length="493" mass="54920">MLEQPQSPTASHTKQQVFDHYLARLQDEIHSILSCEANYEERVTLLQHELDVFKRQCFTSEKARRDLEEENYHLKVRLEGLETIIKASEQRIICLIDGDGTIFTTDLLAQGQQGGRLAARQLTEAIQDYVGPSCPRSLWVYIFYNRRGLLDTFGKSGTEFRGARDAFDDFVIGFNQSCERFLMVDVGYGKEAADAKIKALLDDHARSLQTHKLFFGGCHDNGYIHNLHSLWTSGHQDKIILLPGYSCMASEISKLPLPALSIPDLFMSEKIVVPTSRETSPARSASSVRQGSPIGPPPGLSKPLSDDFRNSPSPETSRSTPSSSPQLTDAIASLSSSISSVASSTEQRNTMSYRSVLQTSSSSQSPTILHKAVGEYTNSHAKSRLPGKSRRINPNIPLNRHDPPPCTLFYLAANGCKFGTECRYGHDYELVDDDYEILQKNAKKYPCPALNRGDMCVFGEDCCYGHTCPMGTMCRFQKLGQCHFKAASMHRDA</sequence>
<evidence type="ECO:0000256" key="2">
    <source>
        <dbReference type="SAM" id="MobiDB-lite"/>
    </source>
</evidence>
<dbReference type="Gene3D" id="4.10.1000.10">
    <property type="entry name" value="Zinc finger, CCCH-type"/>
    <property type="match status" value="1"/>
</dbReference>
<dbReference type="GO" id="GO:0008270">
    <property type="term" value="F:zinc ion binding"/>
    <property type="evidence" value="ECO:0007669"/>
    <property type="project" value="UniProtKB-KW"/>
</dbReference>
<dbReference type="PANTHER" id="PTHR37543">
    <property type="entry name" value="CCCH ZINC FINGER DNA BINDING PROTEIN (AFU_ORTHOLOGUE AFUA_5G12760)"/>
    <property type="match status" value="1"/>
</dbReference>
<dbReference type="PANTHER" id="PTHR37543:SF1">
    <property type="entry name" value="CCCH ZINC FINGER DNA BINDING PROTEIN (AFU_ORTHOLOGUE AFUA_5G12760)"/>
    <property type="match status" value="1"/>
</dbReference>
<keyword evidence="5" id="KW-1185">Reference proteome</keyword>
<dbReference type="OrthoDB" id="2270193at2759"/>
<dbReference type="EMBL" id="ML170156">
    <property type="protein sequence ID" value="TDL29239.1"/>
    <property type="molecule type" value="Genomic_DNA"/>
</dbReference>